<accession>A0A930GX71</accession>
<protein>
    <submittedName>
        <fullName evidence="1">Uncharacterized protein</fullName>
    </submittedName>
</protein>
<sequence length="93" mass="10747">MQEEKAILFSNPKGKESSMASQNLEEVAQYLKKMKFRKAFFGFKPASVWKKLEDLDGEYRSAIQVMEIGYQARIQERDEKIAALEEELAKLKG</sequence>
<dbReference type="Proteomes" id="UP000709351">
    <property type="component" value="Unassembled WGS sequence"/>
</dbReference>
<organism evidence="1 2">
    <name type="scientific">Oribacterium parvum</name>
    <dbReference type="NCBI Taxonomy" id="1501329"/>
    <lineage>
        <taxon>Bacteria</taxon>
        <taxon>Bacillati</taxon>
        <taxon>Bacillota</taxon>
        <taxon>Clostridia</taxon>
        <taxon>Lachnospirales</taxon>
        <taxon>Lachnospiraceae</taxon>
        <taxon>Oribacterium</taxon>
    </lineage>
</organism>
<dbReference type="AlphaFoldDB" id="A0A930GX71"/>
<proteinExistence type="predicted"/>
<gene>
    <name evidence="1" type="ORF">HXM93_02365</name>
</gene>
<name>A0A930GX71_9FIRM</name>
<comment type="caution">
    <text evidence="1">The sequence shown here is derived from an EMBL/GenBank/DDBJ whole genome shotgun (WGS) entry which is preliminary data.</text>
</comment>
<reference evidence="1" key="1">
    <citation type="submission" date="2020-04" db="EMBL/GenBank/DDBJ databases">
        <title>Deep metagenomics examines the oral microbiome during advanced dental caries in children, revealing novel taxa and co-occurrences with host molecules.</title>
        <authorList>
            <person name="Baker J.L."/>
            <person name="Morton J.T."/>
            <person name="Dinis M."/>
            <person name="Alvarez R."/>
            <person name="Tran N.C."/>
            <person name="Knight R."/>
            <person name="Edlund A."/>
        </authorList>
    </citation>
    <scope>NUCLEOTIDE SEQUENCE</scope>
    <source>
        <strain evidence="1">JCVI_24_bin.2</strain>
    </source>
</reference>
<evidence type="ECO:0000313" key="1">
    <source>
        <dbReference type="EMBL" id="MBF1283366.1"/>
    </source>
</evidence>
<dbReference type="EMBL" id="JABZRD010000104">
    <property type="protein sequence ID" value="MBF1283366.1"/>
    <property type="molecule type" value="Genomic_DNA"/>
</dbReference>
<evidence type="ECO:0000313" key="2">
    <source>
        <dbReference type="Proteomes" id="UP000709351"/>
    </source>
</evidence>